<evidence type="ECO:0000313" key="2">
    <source>
        <dbReference type="EMBL" id="MBG6092282.1"/>
    </source>
</evidence>
<dbReference type="InterPro" id="IPR002925">
    <property type="entry name" value="Dienelactn_hydro"/>
</dbReference>
<dbReference type="AlphaFoldDB" id="A0A931GM59"/>
<reference evidence="2" key="1">
    <citation type="submission" date="2020-11" db="EMBL/GenBank/DDBJ databases">
        <title>Sequencing the genomes of 1000 actinobacteria strains.</title>
        <authorList>
            <person name="Klenk H.-P."/>
        </authorList>
    </citation>
    <scope>NUCLEOTIDE SEQUENCE</scope>
    <source>
        <strain evidence="2">DSM 43175</strain>
    </source>
</reference>
<keyword evidence="2" id="KW-0378">Hydrolase</keyword>
<dbReference type="Gene3D" id="3.40.50.1820">
    <property type="entry name" value="alpha/beta hydrolase"/>
    <property type="match status" value="1"/>
</dbReference>
<dbReference type="PANTHER" id="PTHR46623:SF6">
    <property type="entry name" value="ALPHA_BETA-HYDROLASES SUPERFAMILY PROTEIN"/>
    <property type="match status" value="1"/>
</dbReference>
<sequence>MALILLLHSMYGLRPAVHAAADRMRAAGHDVHVPDLYDGRVVDDAEAGIEIKDEIGRDELLRRAVAAAAPHTDQGLVYAGFSLGGALAQTLALADGKARGLLLMHGTSDLAEDASTEIPVQLHVADPDTWEPDDWLNAWYLRMRRAGADVEVFRYRGAGHLFTDPDLPDHDAESAERAWSIAMDFLADL</sequence>
<dbReference type="EMBL" id="JADOUA010000001">
    <property type="protein sequence ID" value="MBG6092282.1"/>
    <property type="molecule type" value="Genomic_DNA"/>
</dbReference>
<gene>
    <name evidence="2" type="ORF">IW256_006395</name>
</gene>
<dbReference type="GO" id="GO:0016787">
    <property type="term" value="F:hydrolase activity"/>
    <property type="evidence" value="ECO:0007669"/>
    <property type="project" value="UniProtKB-KW"/>
</dbReference>
<evidence type="ECO:0000259" key="1">
    <source>
        <dbReference type="Pfam" id="PF01738"/>
    </source>
</evidence>
<comment type="caution">
    <text evidence="2">The sequence shown here is derived from an EMBL/GenBank/DDBJ whole genome shotgun (WGS) entry which is preliminary data.</text>
</comment>
<proteinExistence type="predicted"/>
<keyword evidence="3" id="KW-1185">Reference proteome</keyword>
<dbReference type="InterPro" id="IPR051049">
    <property type="entry name" value="Dienelactone_hydrolase-like"/>
</dbReference>
<evidence type="ECO:0000313" key="3">
    <source>
        <dbReference type="Proteomes" id="UP000614047"/>
    </source>
</evidence>
<accession>A0A931GM59</accession>
<dbReference type="InterPro" id="IPR029058">
    <property type="entry name" value="AB_hydrolase_fold"/>
</dbReference>
<dbReference type="Pfam" id="PF01738">
    <property type="entry name" value="DLH"/>
    <property type="match status" value="1"/>
</dbReference>
<dbReference type="SUPFAM" id="SSF53474">
    <property type="entry name" value="alpha/beta-Hydrolases"/>
    <property type="match status" value="1"/>
</dbReference>
<organism evidence="2 3">
    <name type="scientific">Actinomadura viridis</name>
    <dbReference type="NCBI Taxonomy" id="58110"/>
    <lineage>
        <taxon>Bacteria</taxon>
        <taxon>Bacillati</taxon>
        <taxon>Actinomycetota</taxon>
        <taxon>Actinomycetes</taxon>
        <taxon>Streptosporangiales</taxon>
        <taxon>Thermomonosporaceae</taxon>
        <taxon>Actinomadura</taxon>
    </lineage>
</organism>
<protein>
    <submittedName>
        <fullName evidence="2">Dienelactone hydrolase</fullName>
    </submittedName>
</protein>
<name>A0A931GM59_9ACTN</name>
<dbReference type="RefSeq" id="WP_197014489.1">
    <property type="nucleotide sequence ID" value="NZ_BAABES010000012.1"/>
</dbReference>
<dbReference type="Proteomes" id="UP000614047">
    <property type="component" value="Unassembled WGS sequence"/>
</dbReference>
<dbReference type="PANTHER" id="PTHR46623">
    <property type="entry name" value="CARBOXYMETHYLENEBUTENOLIDASE-RELATED"/>
    <property type="match status" value="1"/>
</dbReference>
<feature type="domain" description="Dienelactone hydrolase" evidence="1">
    <location>
        <begin position="4"/>
        <end position="187"/>
    </location>
</feature>